<evidence type="ECO:0000313" key="14">
    <source>
        <dbReference type="Proteomes" id="UP000823388"/>
    </source>
</evidence>
<dbReference type="Pfam" id="PF23559">
    <property type="entry name" value="WHD_DRP"/>
    <property type="match status" value="1"/>
</dbReference>
<name>A0A8T0PMU4_PANVG</name>
<evidence type="ECO:0000256" key="2">
    <source>
        <dbReference type="ARBA" id="ARBA00022614"/>
    </source>
</evidence>
<comment type="caution">
    <text evidence="13">The sequence shown here is derived from an EMBL/GenBank/DDBJ whole genome shotgun (WGS) entry which is preliminary data.</text>
</comment>
<evidence type="ECO:0000256" key="3">
    <source>
        <dbReference type="ARBA" id="ARBA00022737"/>
    </source>
</evidence>
<dbReference type="Proteomes" id="UP000823388">
    <property type="component" value="Chromosome 8K"/>
</dbReference>
<dbReference type="CDD" id="cd14798">
    <property type="entry name" value="RX-CC_like"/>
    <property type="match status" value="1"/>
</dbReference>
<accession>A0A8T0PMU4</accession>
<dbReference type="PANTHER" id="PTHR36766:SF36">
    <property type="entry name" value="AAA+ ATPASE DOMAIN-CONTAINING PROTEIN"/>
    <property type="match status" value="1"/>
</dbReference>
<feature type="domain" description="Disease resistance R13L4/SHOC-2-like LRR" evidence="12">
    <location>
        <begin position="579"/>
        <end position="829"/>
    </location>
</feature>
<dbReference type="GO" id="GO:0006952">
    <property type="term" value="P:defense response"/>
    <property type="evidence" value="ECO:0007669"/>
    <property type="project" value="UniProtKB-KW"/>
</dbReference>
<dbReference type="SUPFAM" id="SSF52540">
    <property type="entry name" value="P-loop containing nucleoside triphosphate hydrolases"/>
    <property type="match status" value="1"/>
</dbReference>
<evidence type="ECO:0008006" key="15">
    <source>
        <dbReference type="Google" id="ProtNLM"/>
    </source>
</evidence>
<evidence type="ECO:0000259" key="11">
    <source>
        <dbReference type="Pfam" id="PF23559"/>
    </source>
</evidence>
<evidence type="ECO:0000256" key="7">
    <source>
        <dbReference type="ARBA" id="ARBA00023054"/>
    </source>
</evidence>
<evidence type="ECO:0000259" key="12">
    <source>
        <dbReference type="Pfam" id="PF23598"/>
    </source>
</evidence>
<dbReference type="InterPro" id="IPR055414">
    <property type="entry name" value="LRR_R13L4/SHOC2-like"/>
</dbReference>
<dbReference type="AlphaFoldDB" id="A0A8T0PMU4"/>
<reference evidence="13" key="1">
    <citation type="submission" date="2020-05" db="EMBL/GenBank/DDBJ databases">
        <title>WGS assembly of Panicum virgatum.</title>
        <authorList>
            <person name="Lovell J.T."/>
            <person name="Jenkins J."/>
            <person name="Shu S."/>
            <person name="Juenger T.E."/>
            <person name="Schmutz J."/>
        </authorList>
    </citation>
    <scope>NUCLEOTIDE SEQUENCE</scope>
    <source>
        <strain evidence="13">AP13</strain>
    </source>
</reference>
<keyword evidence="4" id="KW-0547">Nucleotide-binding</keyword>
<evidence type="ECO:0000256" key="1">
    <source>
        <dbReference type="ARBA" id="ARBA00008894"/>
    </source>
</evidence>
<sequence>MAVVLDVLASYVQNMLTEMVKEEVHMLLGVSGDIDKMCTKLGDLKNSLADADRRNITDQSVQAWVRELKGAMYEASDILDLCHLKSMERQPGMDVVCFNPLLFCMRNPIHAHEISSRIKNLNIRLDCIKNRGTAFDFINLGLYEDRNRMLASSNLFKQETSGELDGSCVVGEKIEVDTRNLVRMMTMGEETSYGDKIFIFAIVGVGGIGKTTLAQNIFNNNIIQQEFSKKIWLSVNQQFDKIELLQRTITEAGGDHQAARNTNTKGALERILKEVLNGHKTLLVMDDVWNYEAWECVLKTPLVNVLAHGSRVLVTTRDIRVARGMMAEEPYHHVKRLEPEVAWSLLKNQVVGNKTHEPQIDSLKDIGMGIIEKCDGLPLAVKVMGGLLRQKNTRRSSWDNVLNDSIWSVSQMPGELNYSIYLSYQDLHPSLKSCFLHYSLLPKSTRFYVDEIVGMWISEGFVHGNSHDLEELGRQYYEELLLRNLIEPNEKYIEQHVCNMHDVVRSFGQYVARNEALVAHKIGSDIFGKLNSQKFIWLSLETTGSELEELEWSSLQVQISSVRTLISVGHINFKPSDSLLFSRLRILHIQSAKFNAMAETFFKLKHLRYLSIKQTNISRLPESIGKMKFLQYISLFGCESLLKLPDSIGKLRQLRVLNLCGTSINQIPRGFGLLINLRRLYGFAAQMDGDWCSLEELGPLTQITELHIRGLENIPSASFASKAKFSEKMRLHYLRLGCTSSHGHDDGLVKNEEGKFEEEQRLIEEVFDELRPPPCLENLLIVRYFGRRLPKWIMATKDLRILAMIDLPCCTELPDGLCQLPCLEFLQIDAAPLIKHVGPKFLHPYHHKHLSHLENLGSIVELEVLQISELERICNLPKLQRLCISMCPKMKELEGLPALETLKLEDYDMKTLPGYLKDINLRHLQIHCDIPLLASIAKGNSSPEWDKFNHIQQFKAYTNDDNDRVPSKWYASYTRDPFSFETNYISPPTLVSGDGEEQGSASSASRKVRKPLPASRCLRRFPSEPDK</sequence>
<dbReference type="InterPro" id="IPR058922">
    <property type="entry name" value="WHD_DRP"/>
</dbReference>
<dbReference type="GO" id="GO:0005524">
    <property type="term" value="F:ATP binding"/>
    <property type="evidence" value="ECO:0007669"/>
    <property type="project" value="UniProtKB-KW"/>
</dbReference>
<dbReference type="PRINTS" id="PR00364">
    <property type="entry name" value="DISEASERSIST"/>
</dbReference>
<keyword evidence="2" id="KW-0433">Leucine-rich repeat</keyword>
<dbReference type="Pfam" id="PF23598">
    <property type="entry name" value="LRR_14"/>
    <property type="match status" value="1"/>
</dbReference>
<evidence type="ECO:0000256" key="5">
    <source>
        <dbReference type="ARBA" id="ARBA00022821"/>
    </source>
</evidence>
<dbReference type="SUPFAM" id="SSF52058">
    <property type="entry name" value="L domain-like"/>
    <property type="match status" value="1"/>
</dbReference>
<evidence type="ECO:0000256" key="6">
    <source>
        <dbReference type="ARBA" id="ARBA00022840"/>
    </source>
</evidence>
<dbReference type="Gene3D" id="1.10.8.430">
    <property type="entry name" value="Helical domain of apoptotic protease-activating factors"/>
    <property type="match status" value="1"/>
</dbReference>
<dbReference type="InterPro" id="IPR036388">
    <property type="entry name" value="WH-like_DNA-bd_sf"/>
</dbReference>
<feature type="region of interest" description="Disordered" evidence="8">
    <location>
        <begin position="989"/>
        <end position="1027"/>
    </location>
</feature>
<evidence type="ECO:0000259" key="9">
    <source>
        <dbReference type="Pfam" id="PF00931"/>
    </source>
</evidence>
<dbReference type="InterPro" id="IPR041118">
    <property type="entry name" value="Rx_N"/>
</dbReference>
<feature type="domain" description="Disease resistance N-terminal" evidence="10">
    <location>
        <begin position="10"/>
        <end position="90"/>
    </location>
</feature>
<feature type="domain" description="Disease resistance protein winged helix" evidence="11">
    <location>
        <begin position="441"/>
        <end position="505"/>
    </location>
</feature>
<organism evidence="13 14">
    <name type="scientific">Panicum virgatum</name>
    <name type="common">Blackwell switchgrass</name>
    <dbReference type="NCBI Taxonomy" id="38727"/>
    <lineage>
        <taxon>Eukaryota</taxon>
        <taxon>Viridiplantae</taxon>
        <taxon>Streptophyta</taxon>
        <taxon>Embryophyta</taxon>
        <taxon>Tracheophyta</taxon>
        <taxon>Spermatophyta</taxon>
        <taxon>Magnoliopsida</taxon>
        <taxon>Liliopsida</taxon>
        <taxon>Poales</taxon>
        <taxon>Poaceae</taxon>
        <taxon>PACMAD clade</taxon>
        <taxon>Panicoideae</taxon>
        <taxon>Panicodae</taxon>
        <taxon>Paniceae</taxon>
        <taxon>Panicinae</taxon>
        <taxon>Panicum</taxon>
        <taxon>Panicum sect. Hiantes</taxon>
    </lineage>
</organism>
<keyword evidence="6" id="KW-0067">ATP-binding</keyword>
<dbReference type="Pfam" id="PF00931">
    <property type="entry name" value="NB-ARC"/>
    <property type="match status" value="1"/>
</dbReference>
<dbReference type="PANTHER" id="PTHR36766">
    <property type="entry name" value="PLANT BROAD-SPECTRUM MILDEW RESISTANCE PROTEIN RPW8"/>
    <property type="match status" value="1"/>
</dbReference>
<protein>
    <recommendedName>
        <fullName evidence="15">Disease resistance protein RGA3</fullName>
    </recommendedName>
</protein>
<dbReference type="OrthoDB" id="762143at2759"/>
<dbReference type="Gene3D" id="1.20.5.4130">
    <property type="match status" value="1"/>
</dbReference>
<dbReference type="GO" id="GO:0043531">
    <property type="term" value="F:ADP binding"/>
    <property type="evidence" value="ECO:0007669"/>
    <property type="project" value="InterPro"/>
</dbReference>
<gene>
    <name evidence="13" type="ORF">PVAP13_8KG060900</name>
</gene>
<keyword evidence="3" id="KW-0677">Repeat</keyword>
<evidence type="ECO:0000256" key="4">
    <source>
        <dbReference type="ARBA" id="ARBA00022741"/>
    </source>
</evidence>
<keyword evidence="5" id="KW-0611">Plant defense</keyword>
<dbReference type="Gene3D" id="3.80.10.10">
    <property type="entry name" value="Ribonuclease Inhibitor"/>
    <property type="match status" value="1"/>
</dbReference>
<keyword evidence="14" id="KW-1185">Reference proteome</keyword>
<dbReference type="InterPro" id="IPR002182">
    <property type="entry name" value="NB-ARC"/>
</dbReference>
<dbReference type="InterPro" id="IPR027417">
    <property type="entry name" value="P-loop_NTPase"/>
</dbReference>
<comment type="similarity">
    <text evidence="1">Belongs to the disease resistance NB-LRR family.</text>
</comment>
<dbReference type="InterPro" id="IPR032675">
    <property type="entry name" value="LRR_dom_sf"/>
</dbReference>
<dbReference type="GO" id="GO:0051707">
    <property type="term" value="P:response to other organism"/>
    <property type="evidence" value="ECO:0007669"/>
    <property type="project" value="UniProtKB-ARBA"/>
</dbReference>
<dbReference type="InterPro" id="IPR042197">
    <property type="entry name" value="Apaf_helical"/>
</dbReference>
<feature type="domain" description="NB-ARC" evidence="9">
    <location>
        <begin position="197"/>
        <end position="354"/>
    </location>
</feature>
<dbReference type="Gene3D" id="1.10.10.10">
    <property type="entry name" value="Winged helix-like DNA-binding domain superfamily/Winged helix DNA-binding domain"/>
    <property type="match status" value="1"/>
</dbReference>
<proteinExistence type="inferred from homology"/>
<dbReference type="EMBL" id="CM029051">
    <property type="protein sequence ID" value="KAG2560396.1"/>
    <property type="molecule type" value="Genomic_DNA"/>
</dbReference>
<dbReference type="Pfam" id="PF18052">
    <property type="entry name" value="Rx_N"/>
    <property type="match status" value="1"/>
</dbReference>
<evidence type="ECO:0000259" key="10">
    <source>
        <dbReference type="Pfam" id="PF18052"/>
    </source>
</evidence>
<evidence type="ECO:0000313" key="13">
    <source>
        <dbReference type="EMBL" id="KAG2560396.1"/>
    </source>
</evidence>
<evidence type="ECO:0000256" key="8">
    <source>
        <dbReference type="SAM" id="MobiDB-lite"/>
    </source>
</evidence>
<dbReference type="InterPro" id="IPR038005">
    <property type="entry name" value="RX-like_CC"/>
</dbReference>
<keyword evidence="7" id="KW-0175">Coiled coil</keyword>
<dbReference type="Gene3D" id="3.40.50.300">
    <property type="entry name" value="P-loop containing nucleotide triphosphate hydrolases"/>
    <property type="match status" value="1"/>
</dbReference>